<comment type="caution">
    <text evidence="2">The sequence shown here is derived from an EMBL/GenBank/DDBJ whole genome shotgun (WGS) entry which is preliminary data.</text>
</comment>
<dbReference type="OrthoDB" id="339210at2759"/>
<feature type="transmembrane region" description="Helical" evidence="1">
    <location>
        <begin position="21"/>
        <end position="44"/>
    </location>
</feature>
<proteinExistence type="predicted"/>
<organism evidence="2">
    <name type="scientific">Cryptosporidium canis</name>
    <dbReference type="NCBI Taxonomy" id="195482"/>
    <lineage>
        <taxon>Eukaryota</taxon>
        <taxon>Sar</taxon>
        <taxon>Alveolata</taxon>
        <taxon>Apicomplexa</taxon>
        <taxon>Conoidasida</taxon>
        <taxon>Coccidia</taxon>
        <taxon>Eucoccidiorida</taxon>
        <taxon>Eimeriorina</taxon>
        <taxon>Cryptosporidiidae</taxon>
        <taxon>Cryptosporidium</taxon>
    </lineage>
</organism>
<dbReference type="EMBL" id="JAPCXC010000017">
    <property type="protein sequence ID" value="KAJ1611225.1"/>
    <property type="molecule type" value="Genomic_DNA"/>
</dbReference>
<evidence type="ECO:0000256" key="1">
    <source>
        <dbReference type="SAM" id="Phobius"/>
    </source>
</evidence>
<dbReference type="Proteomes" id="UP001067231">
    <property type="component" value="Unassembled WGS sequence"/>
</dbReference>
<sequence>MGVRISNAKSSLKARYIRKCAFIIVLATSLFVVLVTVHLLTVLYGSVPWTESNTWTNYPIKEYSLPQMIKKLKPTSSIDQVKLTSPFLNGTFTKMSRMKYGYPIFEHEQTENNCKHLINYDVTIPPGGWIIYSSCHKSFEDPNGYNSIRAIGYTAYGKAQHTLGPADVKEWYHSLHNHIRVPISVS</sequence>
<keyword evidence="1" id="KW-1133">Transmembrane helix</keyword>
<protein>
    <submittedName>
        <fullName evidence="2">Signal peptide-containing protein</fullName>
    </submittedName>
</protein>
<keyword evidence="1" id="KW-0812">Transmembrane</keyword>
<accession>A0A9D5HYB2</accession>
<keyword evidence="1" id="KW-0472">Membrane</keyword>
<reference evidence="2" key="1">
    <citation type="submission" date="2022-10" db="EMBL/GenBank/DDBJ databases">
        <title>Adaptive evolution leads to modifications in subtelomeric GC content in a zoonotic Cryptosporidium species.</title>
        <authorList>
            <person name="Li J."/>
            <person name="Feng Y."/>
            <person name="Xiao L."/>
        </authorList>
    </citation>
    <scope>NUCLEOTIDE SEQUENCE</scope>
    <source>
        <strain evidence="2">33844</strain>
    </source>
</reference>
<dbReference type="AlphaFoldDB" id="A0A9D5HYB2"/>
<evidence type="ECO:0000313" key="2">
    <source>
        <dbReference type="EMBL" id="KAJ1611225.1"/>
    </source>
</evidence>
<name>A0A9D5HYB2_9CRYT</name>
<gene>
    <name evidence="2" type="ORF">OJ253_932</name>
</gene>